<proteinExistence type="predicted"/>
<accession>A0A378K6W4</accession>
<dbReference type="EMBL" id="UGOL01000001">
    <property type="protein sequence ID" value="STX80090.1"/>
    <property type="molecule type" value="Genomic_DNA"/>
</dbReference>
<evidence type="ECO:0000313" key="3">
    <source>
        <dbReference type="Proteomes" id="UP000254631"/>
    </source>
</evidence>
<evidence type="ECO:0000313" key="2">
    <source>
        <dbReference type="EMBL" id="STX80090.1"/>
    </source>
</evidence>
<sequence length="204" mass="22615">MIYKITLTENNLAQAFMSIPQDVIALDLSNNLLGSKNCVDLLVNIADCIPPGVTSLDLSSNGLRLTQVSLVTPKHVTSLNLCFNPLHEISIDGLEWLKDSLAHIQIIYLSYDMVNNMSREQRQAFRAVIPNIQTIILVDKNGKEIGPSHTAKIANLIRELGGGNPEVPSLLNQCTFFVKTQGINIDKAYIPEELKKRIHDCNPL</sequence>
<dbReference type="SUPFAM" id="SSF52047">
    <property type="entry name" value="RNI-like"/>
    <property type="match status" value="1"/>
</dbReference>
<dbReference type="Gene3D" id="3.80.10.10">
    <property type="entry name" value="Ribonuclease Inhibitor"/>
    <property type="match status" value="1"/>
</dbReference>
<reference evidence="1" key="2">
    <citation type="submission" date="2022-12" db="EMBL/GenBank/DDBJ databases">
        <title>Comparative genomics of Legionella pneumophila isolates from the West Bank and Germany support molecular epidemiology of Legionnaires disease.</title>
        <authorList>
            <person name="Zayed A.R."/>
            <person name="Bitar D.M."/>
            <person name="Steinert M."/>
            <person name="Lueck C."/>
            <person name="Brettar I."/>
            <person name="Hoefle M.G."/>
            <person name="Bunk B."/>
        </authorList>
    </citation>
    <scope>NUCLEOTIDE SEQUENCE</scope>
    <source>
        <strain evidence="1">H23</strain>
    </source>
</reference>
<reference evidence="2 3" key="1">
    <citation type="submission" date="2018-06" db="EMBL/GenBank/DDBJ databases">
        <authorList>
            <consortium name="Pathogen Informatics"/>
            <person name="Doyle S."/>
        </authorList>
    </citation>
    <scope>NUCLEOTIDE SEQUENCE [LARGE SCALE GENOMIC DNA]</scope>
    <source>
        <strain evidence="2 3">NCTC12000</strain>
    </source>
</reference>
<dbReference type="Proteomes" id="UP000254631">
    <property type="component" value="Unassembled WGS sequence"/>
</dbReference>
<dbReference type="EMBL" id="JAPXIC010000080">
    <property type="protein sequence ID" value="MCZ4720064.1"/>
    <property type="molecule type" value="Genomic_DNA"/>
</dbReference>
<name>A0A378K6W4_LEGPN</name>
<gene>
    <name evidence="2" type="primary">legL7</name>
    <name evidence="1" type="synonym">lem15</name>
    <name evidence="2" type="ORF">NCTC12000_02098</name>
    <name evidence="1" type="ORF">O6C86_12695</name>
</gene>
<dbReference type="AlphaFoldDB" id="A0A378K6W4"/>
<dbReference type="Proteomes" id="UP001071279">
    <property type="component" value="Unassembled WGS sequence"/>
</dbReference>
<organism evidence="2 3">
    <name type="scientific">Legionella pneumophila</name>
    <dbReference type="NCBI Taxonomy" id="446"/>
    <lineage>
        <taxon>Bacteria</taxon>
        <taxon>Pseudomonadati</taxon>
        <taxon>Pseudomonadota</taxon>
        <taxon>Gammaproteobacteria</taxon>
        <taxon>Legionellales</taxon>
        <taxon>Legionellaceae</taxon>
        <taxon>Legionella</taxon>
    </lineage>
</organism>
<dbReference type="OMA" id="RIHDCSP"/>
<protein>
    <submittedName>
        <fullName evidence="1">Dot/Icm T4SS effector Lem15</fullName>
    </submittedName>
    <submittedName>
        <fullName evidence="2">Leucine-rich repeat-containing protein</fullName>
    </submittedName>
</protein>
<dbReference type="RefSeq" id="WP_011946842.1">
    <property type="nucleotide sequence ID" value="NZ_BAZA01000280.1"/>
</dbReference>
<dbReference type="InterPro" id="IPR032675">
    <property type="entry name" value="LRR_dom_sf"/>
</dbReference>
<evidence type="ECO:0000313" key="1">
    <source>
        <dbReference type="EMBL" id="MCZ4720064.1"/>
    </source>
</evidence>